<evidence type="ECO:0000313" key="2">
    <source>
        <dbReference type="Proteomes" id="UP001042704"/>
    </source>
</evidence>
<evidence type="ECO:0008006" key="3">
    <source>
        <dbReference type="Google" id="ProtNLM"/>
    </source>
</evidence>
<reference evidence="1" key="1">
    <citation type="journal article" date="2001" name="Int. J. Syst. Evol. Microbiol.">
        <title>Methanofollis aquaemaris sp. nov., a methanogen isolated from an aquaculture fish pond.</title>
        <authorList>
            <person name="Lai M.C."/>
            <person name="Chen S.C."/>
        </authorList>
    </citation>
    <scope>NUCLEOTIDE SEQUENCE</scope>
    <source>
        <strain evidence="1">N2F9704</strain>
    </source>
</reference>
<reference evidence="1" key="2">
    <citation type="submission" date="2019-02" db="EMBL/GenBank/DDBJ databases">
        <authorList>
            <person name="Chen S.-C."/>
            <person name="Chien H.-H."/>
            <person name="Lai M.-C."/>
        </authorList>
    </citation>
    <scope>NUCLEOTIDE SEQUENCE</scope>
    <source>
        <strain evidence="1">N2F9704</strain>
    </source>
</reference>
<evidence type="ECO:0000313" key="1">
    <source>
        <dbReference type="EMBL" id="QSZ66289.1"/>
    </source>
</evidence>
<gene>
    <name evidence="1" type="ORF">RJ40_01625</name>
</gene>
<dbReference type="Proteomes" id="UP001042704">
    <property type="component" value="Chromosome"/>
</dbReference>
<proteinExistence type="predicted"/>
<protein>
    <recommendedName>
        <fullName evidence="3">Chemotaxis signal transduction system protein F from archaea</fullName>
    </recommendedName>
</protein>
<dbReference type="EMBL" id="CP036172">
    <property type="protein sequence ID" value="QSZ66289.1"/>
    <property type="molecule type" value="Genomic_DNA"/>
</dbReference>
<dbReference type="RefSeq" id="WP_265581612.1">
    <property type="nucleotide sequence ID" value="NZ_CP036172.1"/>
</dbReference>
<accession>A0A8A3S339</accession>
<organism evidence="1 2">
    <name type="scientific">Methanofollis aquaemaris</name>
    <dbReference type="NCBI Taxonomy" id="126734"/>
    <lineage>
        <taxon>Archaea</taxon>
        <taxon>Methanobacteriati</taxon>
        <taxon>Methanobacteriota</taxon>
        <taxon>Stenosarchaea group</taxon>
        <taxon>Methanomicrobia</taxon>
        <taxon>Methanomicrobiales</taxon>
        <taxon>Methanomicrobiaceae</taxon>
        <taxon>Methanofollis</taxon>
    </lineage>
</organism>
<dbReference type="InterPro" id="IPR007381">
    <property type="entry name" value="CheF1/F2"/>
</dbReference>
<dbReference type="KEGG" id="maqe:RJ40_01625"/>
<dbReference type="AlphaFoldDB" id="A0A8A3S339"/>
<keyword evidence="2" id="KW-1185">Reference proteome</keyword>
<dbReference type="PANTHER" id="PTHR42201">
    <property type="entry name" value="TAXIS PROTEIN"/>
    <property type="match status" value="1"/>
</dbReference>
<name>A0A8A3S339_9EURY</name>
<dbReference type="Pfam" id="PF04283">
    <property type="entry name" value="CheF-arch"/>
    <property type="match status" value="1"/>
</dbReference>
<dbReference type="PANTHER" id="PTHR42201:SF1">
    <property type="entry name" value="TAXIS PROTEIN"/>
    <property type="match status" value="1"/>
</dbReference>
<dbReference type="GeneID" id="76423016"/>
<sequence length="264" mass="28956">MSSLPVKIEVQGKWIAAKLALDAEGMKSSDNTLAVQYKSIVDLEAKGSVLSIVIKGQKDPIRIASVAKVLSIVKRQILASCSAYRLSTFFMSPAVRGGVFVKDANWEKGGIAVLVSGIWFFSKDHQICVPMDDVASIEMTKREVQGKNIDVIKIDHIEESDVVTSLVLCPITTLQVLYNFLKESTKGMDMAGNELDPQSAQVAMLVYSGMDTASIENMLNVSQRDVDHIYDVLIKQGLAEVVVTRREVKLTTKGVRYISDATKV</sequence>
<dbReference type="GO" id="GO:0006935">
    <property type="term" value="P:chemotaxis"/>
    <property type="evidence" value="ECO:0007669"/>
    <property type="project" value="InterPro"/>
</dbReference>